<proteinExistence type="predicted"/>
<reference evidence="1" key="3">
    <citation type="submission" date="2023-05" db="EMBL/GenBank/DDBJ databases">
        <authorList>
            <person name="Smith C.H."/>
        </authorList>
    </citation>
    <scope>NUCLEOTIDE SEQUENCE</scope>
    <source>
        <strain evidence="1">CHS0354</strain>
        <tissue evidence="1">Mantle</tissue>
    </source>
</reference>
<name>A0AAE0RU78_9BIVA</name>
<dbReference type="Proteomes" id="UP001195483">
    <property type="component" value="Unassembled WGS sequence"/>
</dbReference>
<evidence type="ECO:0000313" key="2">
    <source>
        <dbReference type="Proteomes" id="UP001195483"/>
    </source>
</evidence>
<comment type="caution">
    <text evidence="1">The sequence shown here is derived from an EMBL/GenBank/DDBJ whole genome shotgun (WGS) entry which is preliminary data.</text>
</comment>
<reference evidence="1" key="1">
    <citation type="journal article" date="2021" name="Genome Biol. Evol.">
        <title>A High-Quality Reference Genome for a Parasitic Bivalve with Doubly Uniparental Inheritance (Bivalvia: Unionida).</title>
        <authorList>
            <person name="Smith C.H."/>
        </authorList>
    </citation>
    <scope>NUCLEOTIDE SEQUENCE</scope>
    <source>
        <strain evidence="1">CHS0354</strain>
    </source>
</reference>
<keyword evidence="2" id="KW-1185">Reference proteome</keyword>
<reference evidence="1" key="2">
    <citation type="journal article" date="2021" name="Genome Biol. Evol.">
        <title>Developing a high-quality reference genome for a parasitic bivalve with doubly uniparental inheritance (Bivalvia: Unionida).</title>
        <authorList>
            <person name="Smith C.H."/>
        </authorList>
    </citation>
    <scope>NUCLEOTIDE SEQUENCE</scope>
    <source>
        <strain evidence="1">CHS0354</strain>
        <tissue evidence="1">Mantle</tissue>
    </source>
</reference>
<dbReference type="AlphaFoldDB" id="A0AAE0RU78"/>
<sequence>METITLRDLLHHREAQMISKDTLQIWMKGILGFLEIKEKQVPLKPLNESLNEKEIFAEANPQVNYHAKLFISPALSNNFSYQIVPC</sequence>
<protein>
    <submittedName>
        <fullName evidence="1">Uncharacterized protein</fullName>
    </submittedName>
</protein>
<gene>
    <name evidence="1" type="ORF">CHS0354_029178</name>
</gene>
<accession>A0AAE0RU78</accession>
<dbReference type="EMBL" id="JAEAOA010001750">
    <property type="protein sequence ID" value="KAK3579699.1"/>
    <property type="molecule type" value="Genomic_DNA"/>
</dbReference>
<evidence type="ECO:0000313" key="1">
    <source>
        <dbReference type="EMBL" id="KAK3579699.1"/>
    </source>
</evidence>
<organism evidence="1 2">
    <name type="scientific">Potamilus streckersoni</name>
    <dbReference type="NCBI Taxonomy" id="2493646"/>
    <lineage>
        <taxon>Eukaryota</taxon>
        <taxon>Metazoa</taxon>
        <taxon>Spiralia</taxon>
        <taxon>Lophotrochozoa</taxon>
        <taxon>Mollusca</taxon>
        <taxon>Bivalvia</taxon>
        <taxon>Autobranchia</taxon>
        <taxon>Heteroconchia</taxon>
        <taxon>Palaeoheterodonta</taxon>
        <taxon>Unionida</taxon>
        <taxon>Unionoidea</taxon>
        <taxon>Unionidae</taxon>
        <taxon>Ambleminae</taxon>
        <taxon>Lampsilini</taxon>
        <taxon>Potamilus</taxon>
    </lineage>
</organism>